<sequence length="116" mass="13543">MFRTLVRLEKFIKTKNYVYEDHASVKTNLAKTYVVGMSFASIIGTFIYQFCTPTPEVMYDIRLIVSPEFYQFAKTNGTMFYDVDTSSAIRGFKYDSEHAKECRTNTDYRGSFIEMD</sequence>
<name>A0A7E4ZZN2_PANRE</name>
<evidence type="ECO:0000313" key="1">
    <source>
        <dbReference type="Proteomes" id="UP000492821"/>
    </source>
</evidence>
<organism evidence="1 2">
    <name type="scientific">Panagrellus redivivus</name>
    <name type="common">Microworm</name>
    <dbReference type="NCBI Taxonomy" id="6233"/>
    <lineage>
        <taxon>Eukaryota</taxon>
        <taxon>Metazoa</taxon>
        <taxon>Ecdysozoa</taxon>
        <taxon>Nematoda</taxon>
        <taxon>Chromadorea</taxon>
        <taxon>Rhabditida</taxon>
        <taxon>Tylenchina</taxon>
        <taxon>Panagrolaimomorpha</taxon>
        <taxon>Panagrolaimoidea</taxon>
        <taxon>Panagrolaimidae</taxon>
        <taxon>Panagrellus</taxon>
    </lineage>
</organism>
<evidence type="ECO:0000313" key="2">
    <source>
        <dbReference type="WBParaSite" id="Pan_g5704.t1"/>
    </source>
</evidence>
<dbReference type="AlphaFoldDB" id="A0A7E4ZZN2"/>
<accession>A0A7E4ZZN2</accession>
<proteinExistence type="predicted"/>
<protein>
    <submittedName>
        <fullName evidence="2">Transmembrane protein</fullName>
    </submittedName>
</protein>
<reference evidence="1" key="1">
    <citation type="journal article" date="2013" name="Genetics">
        <title>The draft genome and transcriptome of Panagrellus redivivus are shaped by the harsh demands of a free-living lifestyle.</title>
        <authorList>
            <person name="Srinivasan J."/>
            <person name="Dillman A.R."/>
            <person name="Macchietto M.G."/>
            <person name="Heikkinen L."/>
            <person name="Lakso M."/>
            <person name="Fracchia K.M."/>
            <person name="Antoshechkin I."/>
            <person name="Mortazavi A."/>
            <person name="Wong G."/>
            <person name="Sternberg P.W."/>
        </authorList>
    </citation>
    <scope>NUCLEOTIDE SEQUENCE [LARGE SCALE GENOMIC DNA]</scope>
    <source>
        <strain evidence="1">MT8872</strain>
    </source>
</reference>
<reference evidence="2" key="2">
    <citation type="submission" date="2020-10" db="UniProtKB">
        <authorList>
            <consortium name="WormBaseParasite"/>
        </authorList>
    </citation>
    <scope>IDENTIFICATION</scope>
</reference>
<dbReference type="WBParaSite" id="Pan_g5704.t1">
    <property type="protein sequence ID" value="Pan_g5704.t1"/>
    <property type="gene ID" value="Pan_g5704"/>
</dbReference>
<dbReference type="Proteomes" id="UP000492821">
    <property type="component" value="Unassembled WGS sequence"/>
</dbReference>
<keyword evidence="1" id="KW-1185">Reference proteome</keyword>